<reference evidence="1 2" key="1">
    <citation type="journal article" date="2016" name="Nat. Commun.">
        <title>Thousands of microbial genomes shed light on interconnected biogeochemical processes in an aquifer system.</title>
        <authorList>
            <person name="Anantharaman K."/>
            <person name="Brown C.T."/>
            <person name="Hug L.A."/>
            <person name="Sharon I."/>
            <person name="Castelle C.J."/>
            <person name="Probst A.J."/>
            <person name="Thomas B.C."/>
            <person name="Singh A."/>
            <person name="Wilkins M.J."/>
            <person name="Karaoz U."/>
            <person name="Brodie E.L."/>
            <person name="Williams K.H."/>
            <person name="Hubbard S.S."/>
            <person name="Banfield J.F."/>
        </authorList>
    </citation>
    <scope>NUCLEOTIDE SEQUENCE [LARGE SCALE GENOMIC DNA]</scope>
</reference>
<organism evidence="1 2">
    <name type="scientific">Candidatus Sungbacteria bacterium RIFCSPHIGHO2_02_FULL_47_11</name>
    <dbReference type="NCBI Taxonomy" id="1802270"/>
    <lineage>
        <taxon>Bacteria</taxon>
        <taxon>Candidatus Sungiibacteriota</taxon>
    </lineage>
</organism>
<dbReference type="CDD" id="cd02440">
    <property type="entry name" value="AdoMet_MTases"/>
    <property type="match status" value="1"/>
</dbReference>
<gene>
    <name evidence="1" type="ORF">A3C07_04470</name>
</gene>
<dbReference type="Gene3D" id="3.40.50.150">
    <property type="entry name" value="Vaccinia Virus protein VP39"/>
    <property type="match status" value="1"/>
</dbReference>
<dbReference type="SUPFAM" id="SSF53335">
    <property type="entry name" value="S-adenosyl-L-methionine-dependent methyltransferases"/>
    <property type="match status" value="1"/>
</dbReference>
<accession>A0A1G2KG59</accession>
<name>A0A1G2KG59_9BACT</name>
<evidence type="ECO:0000313" key="2">
    <source>
        <dbReference type="Proteomes" id="UP000179023"/>
    </source>
</evidence>
<dbReference type="STRING" id="1802270.A3C07_04470"/>
<proteinExistence type="predicted"/>
<sequence>MISTLKEMGFVAKERLAELELNVTGVHYYVPERAQAWRKGIYISFDVHTKNPESFGQTFEVARRQAPQKLMYTVLGVKLIRSLFPDREVLLDVYVHLKRPMSHPSIQYATATKDVLDFTEMYVSYKRPSSLIQSGEIEEGSTLLRYCKKYGLPHVMKQGTHYASPDSSSVEALEAICTTQEVKSVLEIGGGVGTCGRAAQFNGIRDFTFVDVNPIACQYLRRHFTRFRVAEENAFTFQFNRHWDVILMGIGYLQNPWFLEKRGQDLADHCSVVIFQSGITTFCEFEHDWICGKAEFAPWPWWTVFQTLRPYFPHVWETSFDWQTCVIGAHKNVNVALLQKRMRQRGFSEIQYQRVIL</sequence>
<evidence type="ECO:0008006" key="3">
    <source>
        <dbReference type="Google" id="ProtNLM"/>
    </source>
</evidence>
<protein>
    <recommendedName>
        <fullName evidence="3">Methyltransferase domain-containing protein</fullName>
    </recommendedName>
</protein>
<evidence type="ECO:0000313" key="1">
    <source>
        <dbReference type="EMBL" id="OGZ98446.1"/>
    </source>
</evidence>
<dbReference type="EMBL" id="MHQI01000065">
    <property type="protein sequence ID" value="OGZ98446.1"/>
    <property type="molecule type" value="Genomic_DNA"/>
</dbReference>
<comment type="caution">
    <text evidence="1">The sequence shown here is derived from an EMBL/GenBank/DDBJ whole genome shotgun (WGS) entry which is preliminary data.</text>
</comment>
<dbReference type="Proteomes" id="UP000179023">
    <property type="component" value="Unassembled WGS sequence"/>
</dbReference>
<dbReference type="AlphaFoldDB" id="A0A1G2KG59"/>
<dbReference type="InterPro" id="IPR029063">
    <property type="entry name" value="SAM-dependent_MTases_sf"/>
</dbReference>